<comment type="caution">
    <text evidence="1">The sequence shown here is derived from an EMBL/GenBank/DDBJ whole genome shotgun (WGS) entry which is preliminary data.</text>
</comment>
<organism evidence="1 2">
    <name type="scientific">Candidatus Woykebacteria bacterium RIFCSPHIGHO2_02_FULL_43_16b</name>
    <dbReference type="NCBI Taxonomy" id="1802601"/>
    <lineage>
        <taxon>Bacteria</taxon>
        <taxon>Candidatus Woykeibacteriota</taxon>
    </lineage>
</organism>
<dbReference type="EMBL" id="MHCX01000051">
    <property type="protein sequence ID" value="OGY28452.1"/>
    <property type="molecule type" value="Genomic_DNA"/>
</dbReference>
<accession>A0A1G1WL50</accession>
<proteinExistence type="predicted"/>
<sequence>MKIDLRHPRGVRLRGVRLYLITLVRVLSANFHTNLRGGISHFARNKVSSAQYLVEFLKTHGVDGCLTEGGEILLSGRSLGDNQFLLVWEPVTEDQEQFASYDRESRVLKMVAFSCDNLLYWMLFLHELGHAYEHLVKGSQRNSLYDMVEEEVRLHKMVFTMLDLSMEGYVKELLRKLFVRASESDEILNMLRESEGMECLYTIIEAIKVQIVSCLPESSGETEQQFRDCFFRLCIGFEMIKYFFSEPSCSKEEIREALATFYLDFRGYEEIQGELPIQPD</sequence>
<protein>
    <submittedName>
        <fullName evidence="1">Uncharacterized protein</fullName>
    </submittedName>
</protein>
<evidence type="ECO:0000313" key="2">
    <source>
        <dbReference type="Proteomes" id="UP000177821"/>
    </source>
</evidence>
<reference evidence="1 2" key="1">
    <citation type="journal article" date="2016" name="Nat. Commun.">
        <title>Thousands of microbial genomes shed light on interconnected biogeochemical processes in an aquifer system.</title>
        <authorList>
            <person name="Anantharaman K."/>
            <person name="Brown C.T."/>
            <person name="Hug L.A."/>
            <person name="Sharon I."/>
            <person name="Castelle C.J."/>
            <person name="Probst A.J."/>
            <person name="Thomas B.C."/>
            <person name="Singh A."/>
            <person name="Wilkins M.J."/>
            <person name="Karaoz U."/>
            <person name="Brodie E.L."/>
            <person name="Williams K.H."/>
            <person name="Hubbard S.S."/>
            <person name="Banfield J.F."/>
        </authorList>
    </citation>
    <scope>NUCLEOTIDE SEQUENCE [LARGE SCALE GENOMIC DNA]</scope>
</reference>
<evidence type="ECO:0000313" key="1">
    <source>
        <dbReference type="EMBL" id="OGY28452.1"/>
    </source>
</evidence>
<name>A0A1G1WL50_9BACT</name>
<gene>
    <name evidence="1" type="ORF">A3J50_01630</name>
</gene>
<dbReference type="Proteomes" id="UP000177821">
    <property type="component" value="Unassembled WGS sequence"/>
</dbReference>
<dbReference type="AlphaFoldDB" id="A0A1G1WL50"/>